<dbReference type="GO" id="GO:0006310">
    <property type="term" value="P:DNA recombination"/>
    <property type="evidence" value="ECO:0007669"/>
    <property type="project" value="UniProtKB-ARBA"/>
</dbReference>
<feature type="non-terminal residue" evidence="7">
    <location>
        <position position="1"/>
    </location>
</feature>
<dbReference type="STRING" id="667725.A0A0L0FAY5"/>
<evidence type="ECO:0000259" key="6">
    <source>
        <dbReference type="Pfam" id="PF25051"/>
    </source>
</evidence>
<dbReference type="EMBL" id="KQ245855">
    <property type="protein sequence ID" value="KNC73258.1"/>
    <property type="molecule type" value="Genomic_DNA"/>
</dbReference>
<dbReference type="Pfam" id="PF25051">
    <property type="entry name" value="WHD_MCM8"/>
    <property type="match status" value="1"/>
</dbReference>
<name>A0A0L0FAY5_9EUKA</name>
<proteinExistence type="inferred from homology"/>
<dbReference type="Pfam" id="PF17855">
    <property type="entry name" value="MCM_lid"/>
    <property type="match status" value="1"/>
</dbReference>
<evidence type="ECO:0000313" key="7">
    <source>
        <dbReference type="EMBL" id="KNC73258.1"/>
    </source>
</evidence>
<feature type="domain" description="MCM8/REC winged helix" evidence="6">
    <location>
        <begin position="166"/>
        <end position="235"/>
    </location>
</feature>
<feature type="domain" description="MCM AAA-lid" evidence="5">
    <location>
        <begin position="59"/>
        <end position="142"/>
    </location>
</feature>
<dbReference type="OrthoDB" id="7462577at2759"/>
<evidence type="ECO:0000256" key="4">
    <source>
        <dbReference type="SAM" id="MobiDB-lite"/>
    </source>
</evidence>
<comment type="subcellular location">
    <subcellularLocation>
        <location evidence="1">Nucleus</location>
    </subcellularLocation>
</comment>
<dbReference type="InterPro" id="IPR041562">
    <property type="entry name" value="MCM_lid"/>
</dbReference>
<evidence type="ECO:0000259" key="5">
    <source>
        <dbReference type="Pfam" id="PF17855"/>
    </source>
</evidence>
<organism evidence="7 8">
    <name type="scientific">Sphaeroforma arctica JP610</name>
    <dbReference type="NCBI Taxonomy" id="667725"/>
    <lineage>
        <taxon>Eukaryota</taxon>
        <taxon>Ichthyosporea</taxon>
        <taxon>Ichthyophonida</taxon>
        <taxon>Sphaeroforma</taxon>
    </lineage>
</organism>
<dbReference type="Proteomes" id="UP000054560">
    <property type="component" value="Unassembled WGS sequence"/>
</dbReference>
<feature type="region of interest" description="Disordered" evidence="4">
    <location>
        <begin position="17"/>
        <end position="44"/>
    </location>
</feature>
<dbReference type="eggNOG" id="KOG0480">
    <property type="taxonomic scope" value="Eukaryota"/>
</dbReference>
<dbReference type="InterPro" id="IPR056875">
    <property type="entry name" value="MCM8/REC_WHD"/>
</dbReference>
<evidence type="ECO:0000256" key="1">
    <source>
        <dbReference type="ARBA" id="ARBA00004123"/>
    </source>
</evidence>
<evidence type="ECO:0000256" key="3">
    <source>
        <dbReference type="ARBA" id="ARBA00023242"/>
    </source>
</evidence>
<accession>A0A0L0FAY5</accession>
<dbReference type="PANTHER" id="PTHR11630">
    <property type="entry name" value="DNA REPLICATION LICENSING FACTOR MCM FAMILY MEMBER"/>
    <property type="match status" value="1"/>
</dbReference>
<dbReference type="InterPro" id="IPR027417">
    <property type="entry name" value="P-loop_NTPase"/>
</dbReference>
<dbReference type="GO" id="GO:0005524">
    <property type="term" value="F:ATP binding"/>
    <property type="evidence" value="ECO:0007669"/>
    <property type="project" value="InterPro"/>
</dbReference>
<gene>
    <name evidence="7" type="ORF">SARC_14182</name>
</gene>
<sequence length="238" mass="26157">LLSEHVLSLHSRSCADRSQSIAGGSQQSGHADEDQTDIPLKQRLKKRSGEDIDHIPAALLRKYVAYARQFVEPTLSPEACAELKAFYIGLRESHQSVENTPITTRQLESLIRLSEARARSELREVVTKDDALDAIEIMRHSLFDGAGMGDDIGLGMHQTTSSTSMAAASKSAQRKKLVAHLTQVAHTAQNALFTIQQLRSICGEIGLSMHIFDETIDALNSQGFLLKKGARVYEIACM</sequence>
<dbReference type="GO" id="GO:0003697">
    <property type="term" value="F:single-stranded DNA binding"/>
    <property type="evidence" value="ECO:0007669"/>
    <property type="project" value="TreeGrafter"/>
</dbReference>
<reference evidence="7 8" key="1">
    <citation type="submission" date="2011-02" db="EMBL/GenBank/DDBJ databases">
        <title>The Genome Sequence of Sphaeroforma arctica JP610.</title>
        <authorList>
            <consortium name="The Broad Institute Genome Sequencing Platform"/>
            <person name="Russ C."/>
            <person name="Cuomo C."/>
            <person name="Young S.K."/>
            <person name="Zeng Q."/>
            <person name="Gargeya S."/>
            <person name="Alvarado L."/>
            <person name="Berlin A."/>
            <person name="Chapman S.B."/>
            <person name="Chen Z."/>
            <person name="Freedman E."/>
            <person name="Gellesch M."/>
            <person name="Goldberg J."/>
            <person name="Griggs A."/>
            <person name="Gujja S."/>
            <person name="Heilman E."/>
            <person name="Heiman D."/>
            <person name="Howarth C."/>
            <person name="Mehta T."/>
            <person name="Neiman D."/>
            <person name="Pearson M."/>
            <person name="Roberts A."/>
            <person name="Saif S."/>
            <person name="Shea T."/>
            <person name="Shenoy N."/>
            <person name="Sisk P."/>
            <person name="Stolte C."/>
            <person name="Sykes S."/>
            <person name="White J."/>
            <person name="Yandava C."/>
            <person name="Burger G."/>
            <person name="Gray M.W."/>
            <person name="Holland P.W.H."/>
            <person name="King N."/>
            <person name="Lang F.B.F."/>
            <person name="Roger A.J."/>
            <person name="Ruiz-Trillo I."/>
            <person name="Haas B."/>
            <person name="Nusbaum C."/>
            <person name="Birren B."/>
        </authorList>
    </citation>
    <scope>NUCLEOTIDE SEQUENCE [LARGE SCALE GENOMIC DNA]</scope>
    <source>
        <strain evidence="7 8">JP610</strain>
    </source>
</reference>
<dbReference type="SUPFAM" id="SSF52540">
    <property type="entry name" value="P-loop containing nucleoside triphosphate hydrolases"/>
    <property type="match status" value="1"/>
</dbReference>
<dbReference type="AlphaFoldDB" id="A0A0L0FAY5"/>
<dbReference type="GeneID" id="25914686"/>
<dbReference type="GO" id="GO:0005634">
    <property type="term" value="C:nucleus"/>
    <property type="evidence" value="ECO:0007669"/>
    <property type="project" value="UniProtKB-SubCell"/>
</dbReference>
<dbReference type="GO" id="GO:0042555">
    <property type="term" value="C:MCM complex"/>
    <property type="evidence" value="ECO:0007669"/>
    <property type="project" value="TreeGrafter"/>
</dbReference>
<evidence type="ECO:0000313" key="8">
    <source>
        <dbReference type="Proteomes" id="UP000054560"/>
    </source>
</evidence>
<dbReference type="PANTHER" id="PTHR11630:SF47">
    <property type="entry name" value="DNA HELICASE MCM8"/>
    <property type="match status" value="1"/>
</dbReference>
<dbReference type="GO" id="GO:0017116">
    <property type="term" value="F:single-stranded DNA helicase activity"/>
    <property type="evidence" value="ECO:0007669"/>
    <property type="project" value="TreeGrafter"/>
</dbReference>
<dbReference type="Gene3D" id="3.40.50.300">
    <property type="entry name" value="P-loop containing nucleotide triphosphate hydrolases"/>
    <property type="match status" value="1"/>
</dbReference>
<comment type="similarity">
    <text evidence="2">Belongs to the MCM family.</text>
</comment>
<keyword evidence="3" id="KW-0539">Nucleus</keyword>
<evidence type="ECO:0000256" key="2">
    <source>
        <dbReference type="ARBA" id="ARBA00008010"/>
    </source>
</evidence>
<feature type="compositionally biased region" description="Low complexity" evidence="4">
    <location>
        <begin position="18"/>
        <end position="29"/>
    </location>
</feature>
<protein>
    <submittedName>
        <fullName evidence="7">Uncharacterized protein</fullName>
    </submittedName>
</protein>
<dbReference type="RefSeq" id="XP_014147160.1">
    <property type="nucleotide sequence ID" value="XM_014291685.1"/>
</dbReference>
<keyword evidence="8" id="KW-1185">Reference proteome</keyword>
<dbReference type="CDD" id="cd22247">
    <property type="entry name" value="MCM8_WHD"/>
    <property type="match status" value="1"/>
</dbReference>
<dbReference type="InterPro" id="IPR031327">
    <property type="entry name" value="MCM"/>
</dbReference>